<evidence type="ECO:0000313" key="10">
    <source>
        <dbReference type="Proteomes" id="UP001594288"/>
    </source>
</evidence>
<comment type="similarity">
    <text evidence="7">Belongs to the binding-protein-dependent transport system permease family.</text>
</comment>
<dbReference type="CDD" id="cd06261">
    <property type="entry name" value="TM_PBP2"/>
    <property type="match status" value="1"/>
</dbReference>
<organism evidence="9 10">
    <name type="scientific">Eiseniibacteriota bacterium</name>
    <dbReference type="NCBI Taxonomy" id="2212470"/>
    <lineage>
        <taxon>Bacteria</taxon>
        <taxon>Candidatus Eiseniibacteriota</taxon>
    </lineage>
</organism>
<keyword evidence="10" id="KW-1185">Reference proteome</keyword>
<name>A0ABV6YNT8_UNCEI</name>
<gene>
    <name evidence="9" type="ORF">ACFL2Z_02305</name>
</gene>
<dbReference type="Proteomes" id="UP001594288">
    <property type="component" value="Unassembled WGS sequence"/>
</dbReference>
<reference evidence="9 10" key="1">
    <citation type="submission" date="2024-09" db="EMBL/GenBank/DDBJ databases">
        <authorList>
            <person name="D'Angelo T."/>
        </authorList>
    </citation>
    <scope>NUCLEOTIDE SEQUENCE [LARGE SCALE GENOMIC DNA]</scope>
    <source>
        <strain evidence="9">SAG AM-311-F02</strain>
    </source>
</reference>
<dbReference type="PROSITE" id="PS50928">
    <property type="entry name" value="ABC_TM1"/>
    <property type="match status" value="1"/>
</dbReference>
<dbReference type="PANTHER" id="PTHR43744:SF12">
    <property type="entry name" value="ABC TRANSPORTER PERMEASE PROTEIN MG189-RELATED"/>
    <property type="match status" value="1"/>
</dbReference>
<evidence type="ECO:0000256" key="5">
    <source>
        <dbReference type="ARBA" id="ARBA00022989"/>
    </source>
</evidence>
<sequence>MRYLRRIPIHVIIVIGALSMVLPFVWMLSTSFKSPQATFIPPNFFELRPTWIPDEVILTNYVEAWHEVPFPRYFLNTIFMAVCIVVGVLTTSSLAAYAFAKFDFWGRETIFIFFLSMMIVPQAVYLVPSFIILSSLGWVDTYMALIVPWLAQIFSIFLLRQQFRTIPNDYYDAALIDGCSRLGFLWRVLVPLSKPTLITIGLFALLGSWNSFIWPLIMTNSDKLRPIQVGLSYFAQEQGTEYGLMMAAATFCVTPVIIIYFIAQKQVIESYAKSGIKG</sequence>
<comment type="caution">
    <text evidence="9">The sequence shown here is derived from an EMBL/GenBank/DDBJ whole genome shotgun (WGS) entry which is preliminary data.</text>
</comment>
<keyword evidence="6 7" id="KW-0472">Membrane</keyword>
<evidence type="ECO:0000259" key="8">
    <source>
        <dbReference type="PROSITE" id="PS50928"/>
    </source>
</evidence>
<keyword evidence="5 7" id="KW-1133">Transmembrane helix</keyword>
<dbReference type="InterPro" id="IPR000515">
    <property type="entry name" value="MetI-like"/>
</dbReference>
<keyword evidence="4 7" id="KW-0812">Transmembrane</keyword>
<protein>
    <submittedName>
        <fullName evidence="9">Carbohydrate ABC transporter permease</fullName>
    </submittedName>
</protein>
<dbReference type="PANTHER" id="PTHR43744">
    <property type="entry name" value="ABC TRANSPORTER PERMEASE PROTEIN MG189-RELATED-RELATED"/>
    <property type="match status" value="1"/>
</dbReference>
<feature type="transmembrane region" description="Helical" evidence="7">
    <location>
        <begin position="142"/>
        <end position="159"/>
    </location>
</feature>
<proteinExistence type="inferred from homology"/>
<feature type="transmembrane region" description="Helical" evidence="7">
    <location>
        <begin position="7"/>
        <end position="28"/>
    </location>
</feature>
<comment type="subcellular location">
    <subcellularLocation>
        <location evidence="1 7">Cell membrane</location>
        <topology evidence="1 7">Multi-pass membrane protein</topology>
    </subcellularLocation>
</comment>
<feature type="transmembrane region" description="Helical" evidence="7">
    <location>
        <begin position="197"/>
        <end position="217"/>
    </location>
</feature>
<dbReference type="Gene3D" id="1.10.3720.10">
    <property type="entry name" value="MetI-like"/>
    <property type="match status" value="1"/>
</dbReference>
<keyword evidence="3" id="KW-1003">Cell membrane</keyword>
<feature type="transmembrane region" description="Helical" evidence="7">
    <location>
        <begin position="242"/>
        <end position="263"/>
    </location>
</feature>
<keyword evidence="2 7" id="KW-0813">Transport</keyword>
<feature type="domain" description="ABC transmembrane type-1" evidence="8">
    <location>
        <begin position="74"/>
        <end position="263"/>
    </location>
</feature>
<evidence type="ECO:0000256" key="7">
    <source>
        <dbReference type="RuleBase" id="RU363032"/>
    </source>
</evidence>
<accession>A0ABV6YNT8</accession>
<evidence type="ECO:0000256" key="2">
    <source>
        <dbReference type="ARBA" id="ARBA00022448"/>
    </source>
</evidence>
<evidence type="ECO:0000256" key="1">
    <source>
        <dbReference type="ARBA" id="ARBA00004651"/>
    </source>
</evidence>
<dbReference type="Pfam" id="PF00528">
    <property type="entry name" value="BPD_transp_1"/>
    <property type="match status" value="1"/>
</dbReference>
<dbReference type="EMBL" id="JBHPEI010000025">
    <property type="protein sequence ID" value="MFC1799727.1"/>
    <property type="molecule type" value="Genomic_DNA"/>
</dbReference>
<evidence type="ECO:0000256" key="3">
    <source>
        <dbReference type="ARBA" id="ARBA00022475"/>
    </source>
</evidence>
<dbReference type="InterPro" id="IPR035906">
    <property type="entry name" value="MetI-like_sf"/>
</dbReference>
<feature type="transmembrane region" description="Helical" evidence="7">
    <location>
        <begin position="73"/>
        <end position="99"/>
    </location>
</feature>
<evidence type="ECO:0000313" key="9">
    <source>
        <dbReference type="EMBL" id="MFC1799727.1"/>
    </source>
</evidence>
<evidence type="ECO:0000256" key="6">
    <source>
        <dbReference type="ARBA" id="ARBA00023136"/>
    </source>
</evidence>
<dbReference type="SUPFAM" id="SSF161098">
    <property type="entry name" value="MetI-like"/>
    <property type="match status" value="1"/>
</dbReference>
<evidence type="ECO:0000256" key="4">
    <source>
        <dbReference type="ARBA" id="ARBA00022692"/>
    </source>
</evidence>
<feature type="transmembrane region" description="Helical" evidence="7">
    <location>
        <begin position="111"/>
        <end position="136"/>
    </location>
</feature>